<evidence type="ECO:0000256" key="6">
    <source>
        <dbReference type="ARBA" id="ARBA00022737"/>
    </source>
</evidence>
<evidence type="ECO:0000313" key="16">
    <source>
        <dbReference type="EMBL" id="KAK9975488.1"/>
    </source>
</evidence>
<evidence type="ECO:0000256" key="2">
    <source>
        <dbReference type="ARBA" id="ARBA00004496"/>
    </source>
</evidence>
<dbReference type="GO" id="GO:0005634">
    <property type="term" value="C:nucleus"/>
    <property type="evidence" value="ECO:0007669"/>
    <property type="project" value="UniProtKB-SubCell"/>
</dbReference>
<dbReference type="Pfam" id="PF25261">
    <property type="entry name" value="zf-CCCH_PARP12"/>
    <property type="match status" value="1"/>
</dbReference>
<gene>
    <name evidence="16" type="ORF">ABG768_020744</name>
</gene>
<dbReference type="EMBL" id="JAWDJR010000004">
    <property type="protein sequence ID" value="KAK9975488.1"/>
    <property type="molecule type" value="Genomic_DNA"/>
</dbReference>
<proteinExistence type="inferred from homology"/>
<evidence type="ECO:0000259" key="13">
    <source>
        <dbReference type="PROSITE" id="PS50103"/>
    </source>
</evidence>
<dbReference type="SUPFAM" id="SSF117839">
    <property type="entry name" value="WWE domain"/>
    <property type="match status" value="1"/>
</dbReference>
<dbReference type="InterPro" id="IPR057602">
    <property type="entry name" value="Zfn-CCCH_PARP12"/>
</dbReference>
<dbReference type="Pfam" id="PF00644">
    <property type="entry name" value="PARP"/>
    <property type="match status" value="1"/>
</dbReference>
<dbReference type="InterPro" id="IPR037197">
    <property type="entry name" value="WWE_dom_sf"/>
</dbReference>
<feature type="zinc finger region" description="C3H1-type" evidence="11">
    <location>
        <begin position="135"/>
        <end position="167"/>
    </location>
</feature>
<dbReference type="AlphaFoldDB" id="A0AAW2AR67"/>
<dbReference type="InterPro" id="IPR000571">
    <property type="entry name" value="Znf_CCCH"/>
</dbReference>
<keyword evidence="8 11" id="KW-0862">Zinc</keyword>
<keyword evidence="5 11" id="KW-0479">Metal-binding</keyword>
<comment type="similarity">
    <text evidence="10">Belongs to the ARTD/PARP family.</text>
</comment>
<dbReference type="Pfam" id="PF23466">
    <property type="entry name" value="WWE_4"/>
    <property type="match status" value="1"/>
</dbReference>
<dbReference type="Proteomes" id="UP001479290">
    <property type="component" value="Unassembled WGS sequence"/>
</dbReference>
<dbReference type="PROSITE" id="PS51059">
    <property type="entry name" value="PARP_CATALYTIC"/>
    <property type="match status" value="1"/>
</dbReference>
<feature type="region of interest" description="Disordered" evidence="12">
    <location>
        <begin position="1121"/>
        <end position="1166"/>
    </location>
</feature>
<dbReference type="PANTHER" id="PTHR45740">
    <property type="entry name" value="POLY [ADP-RIBOSE] POLYMERASE"/>
    <property type="match status" value="1"/>
</dbReference>
<evidence type="ECO:0000256" key="8">
    <source>
        <dbReference type="ARBA" id="ARBA00022833"/>
    </source>
</evidence>
<feature type="domain" description="C3H1-type" evidence="13">
    <location>
        <begin position="135"/>
        <end position="167"/>
    </location>
</feature>
<keyword evidence="7 11" id="KW-0863">Zinc-finger</keyword>
<keyword evidence="9" id="KW-0539">Nucleus</keyword>
<evidence type="ECO:0000256" key="5">
    <source>
        <dbReference type="ARBA" id="ARBA00022723"/>
    </source>
</evidence>
<feature type="region of interest" description="Disordered" evidence="12">
    <location>
        <begin position="683"/>
        <end position="708"/>
    </location>
</feature>
<keyword evidence="4" id="KW-0597">Phosphoprotein</keyword>
<dbReference type="PROSITE" id="PS50918">
    <property type="entry name" value="WWE"/>
    <property type="match status" value="1"/>
</dbReference>
<dbReference type="PANTHER" id="PTHR45740:SF15">
    <property type="entry name" value="ZINC FINGER CCCH TYPE DOMAIN CONTAINING 1-LIKE"/>
    <property type="match status" value="1"/>
</dbReference>
<keyword evidence="17" id="KW-1185">Reference proteome</keyword>
<dbReference type="Pfam" id="PF02825">
    <property type="entry name" value="WWE"/>
    <property type="match status" value="1"/>
</dbReference>
<dbReference type="PROSITE" id="PS50103">
    <property type="entry name" value="ZF_C3H1"/>
    <property type="match status" value="1"/>
</dbReference>
<accession>A0AAW2AR67</accession>
<dbReference type="SUPFAM" id="SSF56399">
    <property type="entry name" value="ADP-ribosylation"/>
    <property type="match status" value="1"/>
</dbReference>
<sequence length="1166" mass="128551">MAEETLLKVLCGNHGAMDYERLLDISFGLTEISPQNSLDKILRQSDIFTVIQRNQSKEVFAQTNVELCRKTTCDELCENLHLCKYELLMGRCSRHGCRFGHQLLSEHNARILRAHHMIRLSRADLRVILLQSDNSLLPPVCVMFNRGRGPHGNCPDGEKCTRLHVCVNFIRGRCDGTGCGRSHDFHEPHLKKVLYSRGVSHQLMDSLPFIYRNILALKTPAERRNTEPVRSRRIETNAENEICLSFVRGFCGDDECSRTHFKMPYKWEVKVGQTWHDLPNNEQIERDYCDPSNIHSSGNEPICFEEMTLGLDEVRRLSTESSVLLPGFVLTTSWIWYWKDEYNRWIQYASIAEMHRLSSVSSEQLEQKYQEYLQQNQEDAGVKFSAGHRFYELCFTVMKQRNEVSGTERPVRRRPAFVSSVDVQRARARCGGARKAHFSKGVPGFWDRTAIPYSGFQRVRLPPSHRDYVRVQERFSETLRGFTVRQIERVQNRELWEDFMIKKEQMKIANKNEKYSERLLFHGTRSSLVDEVCHRNFDFQEFDASAYGKGIYFSKDARYWDERTDRFAVRLMFACRVLVGYYARGAARFRHPPARNAEGSLYDSCVDDPRHPSVFVVFDRSQIYPEFLITYEENSKFEVEQSGVSACDVSFAQVKETSQTSRATEPEQTSVWASCTSSLRITPTTGSASSLKGPDSDPEHTSSSGGETDSLIMVLGSTLDTTVGVTTALPVSAEHISTALPVSAQNVSPVLPVSAQNAPTALPVSAEHIFTALPVSAECVSPVLPVSAQNVPTALPVSAQNASPVLPVSAEHVSSVLPVSAKSISTALPVSAEHISNALPVSVQNTPTAFPVSAEHISSALPVSAQNTPTAFPVLAERVSTAFPVSYQNTPTAFPVSAEHISTALPVSAQNTPTAFPVSAERVSTAFPVSAERVSTAFPVSAERVSTAFPVSAQNTPTAFPVSAERVSTAFPVSAEHVSTAFPVSAERVSTAFPVSAEHVSTAFPVSAERVSTAFPVSAEHVSTAFPVSAERVSTAFPVSAQNTPTAFPVSAERVSTAFPVSAQNVSPVLPVPAKSISTAFPVSAEHVSTALLVSAEHVSTAFSMYRSPLQKYSVKTEELSMTSRSSGSMSSSSTLSSLPHDHTGNSPGGTNPHKPAAEKKKCVVM</sequence>
<reference evidence="16 17" key="1">
    <citation type="submission" date="2024-05" db="EMBL/GenBank/DDBJ databases">
        <title>A high-quality chromosomal-level genome assembly of Topmouth culter (Culter alburnus).</title>
        <authorList>
            <person name="Zhao H."/>
        </authorList>
    </citation>
    <scope>NUCLEOTIDE SEQUENCE [LARGE SCALE GENOMIC DNA]</scope>
    <source>
        <strain evidence="16">CATC2023</strain>
        <tissue evidence="16">Muscle</tissue>
    </source>
</reference>
<dbReference type="InterPro" id="IPR051712">
    <property type="entry name" value="ARTD-AVP"/>
</dbReference>
<dbReference type="Gene3D" id="3.30.720.50">
    <property type="match status" value="1"/>
</dbReference>
<dbReference type="InterPro" id="IPR004170">
    <property type="entry name" value="WWE_dom"/>
</dbReference>
<dbReference type="GO" id="GO:0003950">
    <property type="term" value="F:NAD+ poly-ADP-ribosyltransferase activity"/>
    <property type="evidence" value="ECO:0007669"/>
    <property type="project" value="InterPro"/>
</dbReference>
<feature type="domain" description="PARP catalytic" evidence="15">
    <location>
        <begin position="442"/>
        <end position="650"/>
    </location>
</feature>
<evidence type="ECO:0000256" key="1">
    <source>
        <dbReference type="ARBA" id="ARBA00004123"/>
    </source>
</evidence>
<dbReference type="InterPro" id="IPR012317">
    <property type="entry name" value="Poly(ADP-ribose)pol_cat_dom"/>
</dbReference>
<evidence type="ECO:0000256" key="12">
    <source>
        <dbReference type="SAM" id="MobiDB-lite"/>
    </source>
</evidence>
<feature type="domain" description="WWE" evidence="14">
    <location>
        <begin position="322"/>
        <end position="413"/>
    </location>
</feature>
<evidence type="ECO:0000256" key="4">
    <source>
        <dbReference type="ARBA" id="ARBA00022553"/>
    </source>
</evidence>
<dbReference type="Gene3D" id="3.90.228.10">
    <property type="match status" value="1"/>
</dbReference>
<protein>
    <recommendedName>
        <fullName evidence="18">Poly [ADP-ribose] polymerase 12</fullName>
    </recommendedName>
</protein>
<dbReference type="GO" id="GO:0005737">
    <property type="term" value="C:cytoplasm"/>
    <property type="evidence" value="ECO:0007669"/>
    <property type="project" value="UniProtKB-SubCell"/>
</dbReference>
<feature type="compositionally biased region" description="Basic and acidic residues" evidence="12">
    <location>
        <begin position="1156"/>
        <end position="1166"/>
    </location>
</feature>
<evidence type="ECO:0000256" key="3">
    <source>
        <dbReference type="ARBA" id="ARBA00022490"/>
    </source>
</evidence>
<comment type="subcellular location">
    <subcellularLocation>
        <location evidence="2">Cytoplasm</location>
    </subcellularLocation>
    <subcellularLocation>
        <location evidence="1">Nucleus</location>
    </subcellularLocation>
</comment>
<feature type="compositionally biased region" description="Low complexity" evidence="12">
    <location>
        <begin position="1121"/>
        <end position="1139"/>
    </location>
</feature>
<dbReference type="GO" id="GO:0008270">
    <property type="term" value="F:zinc ion binding"/>
    <property type="evidence" value="ECO:0007669"/>
    <property type="project" value="UniProtKB-KW"/>
</dbReference>
<evidence type="ECO:0000259" key="14">
    <source>
        <dbReference type="PROSITE" id="PS50918"/>
    </source>
</evidence>
<comment type="caution">
    <text evidence="16">The sequence shown here is derived from an EMBL/GenBank/DDBJ whole genome shotgun (WGS) entry which is preliminary data.</text>
</comment>
<evidence type="ECO:0000313" key="17">
    <source>
        <dbReference type="Proteomes" id="UP001479290"/>
    </source>
</evidence>
<evidence type="ECO:0008006" key="18">
    <source>
        <dbReference type="Google" id="ProtNLM"/>
    </source>
</evidence>
<keyword evidence="3" id="KW-0963">Cytoplasm</keyword>
<organism evidence="16 17">
    <name type="scientific">Culter alburnus</name>
    <name type="common">Topmouth culter</name>
    <dbReference type="NCBI Taxonomy" id="194366"/>
    <lineage>
        <taxon>Eukaryota</taxon>
        <taxon>Metazoa</taxon>
        <taxon>Chordata</taxon>
        <taxon>Craniata</taxon>
        <taxon>Vertebrata</taxon>
        <taxon>Euteleostomi</taxon>
        <taxon>Actinopterygii</taxon>
        <taxon>Neopterygii</taxon>
        <taxon>Teleostei</taxon>
        <taxon>Ostariophysi</taxon>
        <taxon>Cypriniformes</taxon>
        <taxon>Xenocyprididae</taxon>
        <taxon>Xenocypridinae</taxon>
        <taxon>Culter</taxon>
    </lineage>
</organism>
<keyword evidence="6" id="KW-0677">Repeat</keyword>
<evidence type="ECO:0000256" key="10">
    <source>
        <dbReference type="ARBA" id="ARBA00024347"/>
    </source>
</evidence>
<evidence type="ECO:0000256" key="9">
    <source>
        <dbReference type="ARBA" id="ARBA00023242"/>
    </source>
</evidence>
<dbReference type="GO" id="GO:1990404">
    <property type="term" value="F:NAD+-protein mono-ADP-ribosyltransferase activity"/>
    <property type="evidence" value="ECO:0007669"/>
    <property type="project" value="TreeGrafter"/>
</dbReference>
<name>A0AAW2AR67_CULAL</name>
<evidence type="ECO:0000259" key="15">
    <source>
        <dbReference type="PROSITE" id="PS51059"/>
    </source>
</evidence>
<evidence type="ECO:0000256" key="7">
    <source>
        <dbReference type="ARBA" id="ARBA00022771"/>
    </source>
</evidence>
<evidence type="ECO:0000256" key="11">
    <source>
        <dbReference type="PROSITE-ProRule" id="PRU00723"/>
    </source>
</evidence>